<accession>A0A809RQ44</accession>
<organism evidence="2 3">
    <name type="scientific">Candidatus Desulfobacillus denitrificans</name>
    <dbReference type="NCBI Taxonomy" id="2608985"/>
    <lineage>
        <taxon>Bacteria</taxon>
        <taxon>Pseudomonadati</taxon>
        <taxon>Pseudomonadota</taxon>
        <taxon>Betaproteobacteria</taxon>
        <taxon>Candidatus Desulfobacillus</taxon>
    </lineage>
</organism>
<sequence length="83" mass="9011">MLVGLEKADDRKIWEFAKAGGYVIVTKDDDFLDMQSVLDSPPKIILLGLGNCTNRQVAEALIGSKAEIEAALSKEDTGFVEVI</sequence>
<evidence type="ECO:0000259" key="1">
    <source>
        <dbReference type="Pfam" id="PF18480"/>
    </source>
</evidence>
<evidence type="ECO:0000313" key="2">
    <source>
        <dbReference type="EMBL" id="BBO21742.1"/>
    </source>
</evidence>
<dbReference type="Proteomes" id="UP000662914">
    <property type="component" value="Chromosome"/>
</dbReference>
<dbReference type="InterPro" id="IPR041049">
    <property type="entry name" value="DUF5615"/>
</dbReference>
<dbReference type="EMBL" id="AP021857">
    <property type="protein sequence ID" value="BBO21742.1"/>
    <property type="molecule type" value="Genomic_DNA"/>
</dbReference>
<dbReference type="KEGG" id="ddz:DSYM_24410"/>
<name>A0A809RQ44_9PROT</name>
<dbReference type="AlphaFoldDB" id="A0A809RQ44"/>
<reference evidence="2" key="1">
    <citation type="journal article" name="DNA Res.">
        <title>The physiological potential of anammox bacteria as revealed by their core genome structure.</title>
        <authorList>
            <person name="Okubo T."/>
            <person name="Toyoda A."/>
            <person name="Fukuhara K."/>
            <person name="Uchiyama I."/>
            <person name="Harigaya Y."/>
            <person name="Kuroiwa M."/>
            <person name="Suzuki T."/>
            <person name="Murakami Y."/>
            <person name="Suwa Y."/>
            <person name="Takami H."/>
        </authorList>
    </citation>
    <scope>NUCLEOTIDE SEQUENCE</scope>
    <source>
        <strain evidence="2">317325-3</strain>
    </source>
</reference>
<protein>
    <recommendedName>
        <fullName evidence="1">DUF5615 domain-containing protein</fullName>
    </recommendedName>
</protein>
<feature type="domain" description="DUF5615" evidence="1">
    <location>
        <begin position="3"/>
        <end position="81"/>
    </location>
</feature>
<dbReference type="Pfam" id="PF18480">
    <property type="entry name" value="DUF5615"/>
    <property type="match status" value="1"/>
</dbReference>
<evidence type="ECO:0000313" key="3">
    <source>
        <dbReference type="Proteomes" id="UP000662914"/>
    </source>
</evidence>
<gene>
    <name evidence="2" type="ORF">DSYM_24410</name>
</gene>
<proteinExistence type="predicted"/>